<dbReference type="InParanoid" id="A0A0V0QJR3"/>
<sequence>MTGWVNTQVIQFKDNYRYIIPYANHSNFQEIREFMEIVNPSLLEKNVPENSIPVEEISNQLNLFSISSLKSCQNSEFSSTLEKEGIMIIKENLHSDILFKNITKKKLPIKNMDKQIFNKIFIYLKESKKF</sequence>
<dbReference type="EMBL" id="LDAU01000154">
    <property type="protein sequence ID" value="KRX02541.1"/>
    <property type="molecule type" value="Genomic_DNA"/>
</dbReference>
<dbReference type="Proteomes" id="UP000054937">
    <property type="component" value="Unassembled WGS sequence"/>
</dbReference>
<organism evidence="2 3">
    <name type="scientific">Pseudocohnilembus persalinus</name>
    <name type="common">Ciliate</name>
    <dbReference type="NCBI Taxonomy" id="266149"/>
    <lineage>
        <taxon>Eukaryota</taxon>
        <taxon>Sar</taxon>
        <taxon>Alveolata</taxon>
        <taxon>Ciliophora</taxon>
        <taxon>Intramacronucleata</taxon>
        <taxon>Oligohymenophorea</taxon>
        <taxon>Scuticociliatia</taxon>
        <taxon>Philasterida</taxon>
        <taxon>Pseudocohnilembidae</taxon>
        <taxon>Pseudocohnilembus</taxon>
    </lineage>
</organism>
<feature type="domain" description="DNA repair metallo-beta-lactamase" evidence="1">
    <location>
        <begin position="16"/>
        <end position="44"/>
    </location>
</feature>
<name>A0A0V0QJR3_PSEPJ</name>
<evidence type="ECO:0000259" key="1">
    <source>
        <dbReference type="Pfam" id="PF07522"/>
    </source>
</evidence>
<keyword evidence="3" id="KW-1185">Reference proteome</keyword>
<reference evidence="2 3" key="1">
    <citation type="journal article" date="2015" name="Sci. Rep.">
        <title>Genome of the facultative scuticociliatosis pathogen Pseudocohnilembus persalinus provides insight into its virulence through horizontal gene transfer.</title>
        <authorList>
            <person name="Xiong J."/>
            <person name="Wang G."/>
            <person name="Cheng J."/>
            <person name="Tian M."/>
            <person name="Pan X."/>
            <person name="Warren A."/>
            <person name="Jiang C."/>
            <person name="Yuan D."/>
            <person name="Miao W."/>
        </authorList>
    </citation>
    <scope>NUCLEOTIDE SEQUENCE [LARGE SCALE GENOMIC DNA]</scope>
    <source>
        <strain evidence="2">36N120E</strain>
    </source>
</reference>
<dbReference type="AlphaFoldDB" id="A0A0V0QJR3"/>
<proteinExistence type="predicted"/>
<evidence type="ECO:0000313" key="3">
    <source>
        <dbReference type="Proteomes" id="UP000054937"/>
    </source>
</evidence>
<dbReference type="InterPro" id="IPR011084">
    <property type="entry name" value="DRMBL"/>
</dbReference>
<dbReference type="OrthoDB" id="262529at2759"/>
<accession>A0A0V0QJR3</accession>
<evidence type="ECO:0000313" key="2">
    <source>
        <dbReference type="EMBL" id="KRX02541.1"/>
    </source>
</evidence>
<comment type="caution">
    <text evidence="2">The sequence shown here is derived from an EMBL/GenBank/DDBJ whole genome shotgun (WGS) entry which is preliminary data.</text>
</comment>
<dbReference type="Pfam" id="PF07522">
    <property type="entry name" value="DRMBL"/>
    <property type="match status" value="1"/>
</dbReference>
<gene>
    <name evidence="2" type="ORF">PPERSA_11881</name>
</gene>
<protein>
    <recommendedName>
        <fullName evidence="1">DNA repair metallo-beta-lactamase domain-containing protein</fullName>
    </recommendedName>
</protein>